<protein>
    <submittedName>
        <fullName evidence="1">PVL ORF-50-like family</fullName>
    </submittedName>
</protein>
<name>A0A8S5MUX4_9CAUD</name>
<dbReference type="EMBL" id="BK014990">
    <property type="protein sequence ID" value="DAD85903.1"/>
    <property type="molecule type" value="Genomic_DNA"/>
</dbReference>
<sequence length="210" mass="24436">MEKYINLKNKRFGRLTVIKKLEKPQGVKSAYAYWLCKCECGNEIVASSSSLRRGHTRSCGCLAKDLLTSHGQSKTGLYRRWYGMRQRCNNPKDISYPNYGGRGIRVCEEWDTDFQSFYTWAIANGFSSELQLDRIDTNGNYEPSNCRWVKRQTNMRNKRNNIVVQIDSNVKTLSEWAECSGIPYKTLFMRYKNGWRGKKLISPLRQKTGK</sequence>
<organism evidence="1">
    <name type="scientific">Siphoviridae sp. ctGdK3</name>
    <dbReference type="NCBI Taxonomy" id="2826222"/>
    <lineage>
        <taxon>Viruses</taxon>
        <taxon>Duplodnaviria</taxon>
        <taxon>Heunggongvirae</taxon>
        <taxon>Uroviricota</taxon>
        <taxon>Caudoviricetes</taxon>
    </lineage>
</organism>
<evidence type="ECO:0000313" key="1">
    <source>
        <dbReference type="EMBL" id="DAD85903.1"/>
    </source>
</evidence>
<proteinExistence type="predicted"/>
<accession>A0A8S5MUX4</accession>
<reference evidence="1" key="1">
    <citation type="journal article" date="2021" name="Proc. Natl. Acad. Sci. U.S.A.">
        <title>A Catalog of Tens of Thousands of Viruses from Human Metagenomes Reveals Hidden Associations with Chronic Diseases.</title>
        <authorList>
            <person name="Tisza M.J."/>
            <person name="Buck C.B."/>
        </authorList>
    </citation>
    <scope>NUCLEOTIDE SEQUENCE</scope>
    <source>
        <strain evidence="1">CtGdK3</strain>
    </source>
</reference>